<name>A0AAV3ZER6_9GAST</name>
<comment type="caution">
    <text evidence="1">The sequence shown here is derived from an EMBL/GenBank/DDBJ whole genome shotgun (WGS) entry which is preliminary data.</text>
</comment>
<dbReference type="Proteomes" id="UP000735302">
    <property type="component" value="Unassembled WGS sequence"/>
</dbReference>
<evidence type="ECO:0000313" key="1">
    <source>
        <dbReference type="EMBL" id="GFN92868.1"/>
    </source>
</evidence>
<proteinExistence type="predicted"/>
<dbReference type="EMBL" id="BLXT01002301">
    <property type="protein sequence ID" value="GFN92868.1"/>
    <property type="molecule type" value="Genomic_DNA"/>
</dbReference>
<sequence>MKVVKTWCRRWPWRLGQPESVTMVRSGTEVTMEEVKTHCKCSRLGQSENMTVVESGTEIIMIMKVVKTRCRIRRLDHSENVILIGSSLRKVERSSID</sequence>
<reference evidence="1 2" key="1">
    <citation type="journal article" date="2021" name="Elife">
        <title>Chloroplast acquisition without the gene transfer in kleptoplastic sea slugs, Plakobranchus ocellatus.</title>
        <authorList>
            <person name="Maeda T."/>
            <person name="Takahashi S."/>
            <person name="Yoshida T."/>
            <person name="Shimamura S."/>
            <person name="Takaki Y."/>
            <person name="Nagai Y."/>
            <person name="Toyoda A."/>
            <person name="Suzuki Y."/>
            <person name="Arimoto A."/>
            <person name="Ishii H."/>
            <person name="Satoh N."/>
            <person name="Nishiyama T."/>
            <person name="Hasebe M."/>
            <person name="Maruyama T."/>
            <person name="Minagawa J."/>
            <person name="Obokata J."/>
            <person name="Shigenobu S."/>
        </authorList>
    </citation>
    <scope>NUCLEOTIDE SEQUENCE [LARGE SCALE GENOMIC DNA]</scope>
</reference>
<dbReference type="AlphaFoldDB" id="A0AAV3ZER6"/>
<gene>
    <name evidence="1" type="ORF">PoB_001937400</name>
</gene>
<evidence type="ECO:0000313" key="2">
    <source>
        <dbReference type="Proteomes" id="UP000735302"/>
    </source>
</evidence>
<accession>A0AAV3ZER6</accession>
<organism evidence="1 2">
    <name type="scientific">Plakobranchus ocellatus</name>
    <dbReference type="NCBI Taxonomy" id="259542"/>
    <lineage>
        <taxon>Eukaryota</taxon>
        <taxon>Metazoa</taxon>
        <taxon>Spiralia</taxon>
        <taxon>Lophotrochozoa</taxon>
        <taxon>Mollusca</taxon>
        <taxon>Gastropoda</taxon>
        <taxon>Heterobranchia</taxon>
        <taxon>Euthyneura</taxon>
        <taxon>Panpulmonata</taxon>
        <taxon>Sacoglossa</taxon>
        <taxon>Placobranchoidea</taxon>
        <taxon>Plakobranchidae</taxon>
        <taxon>Plakobranchus</taxon>
    </lineage>
</organism>
<keyword evidence="2" id="KW-1185">Reference proteome</keyword>
<protein>
    <submittedName>
        <fullName evidence="1">Uncharacterized protein</fullName>
    </submittedName>
</protein>